<dbReference type="AlphaFoldDB" id="A0A2W5TDH6"/>
<evidence type="ECO:0000313" key="1">
    <source>
        <dbReference type="EMBL" id="PZR10466.1"/>
    </source>
</evidence>
<gene>
    <name evidence="1" type="ORF">DI536_19675</name>
</gene>
<proteinExistence type="predicted"/>
<dbReference type="EMBL" id="QFQP01000017">
    <property type="protein sequence ID" value="PZR10466.1"/>
    <property type="molecule type" value="Genomic_DNA"/>
</dbReference>
<organism evidence="1 2">
    <name type="scientific">Archangium gephyra</name>
    <dbReference type="NCBI Taxonomy" id="48"/>
    <lineage>
        <taxon>Bacteria</taxon>
        <taxon>Pseudomonadati</taxon>
        <taxon>Myxococcota</taxon>
        <taxon>Myxococcia</taxon>
        <taxon>Myxococcales</taxon>
        <taxon>Cystobacterineae</taxon>
        <taxon>Archangiaceae</taxon>
        <taxon>Archangium</taxon>
    </lineage>
</organism>
<dbReference type="Proteomes" id="UP000249061">
    <property type="component" value="Unassembled WGS sequence"/>
</dbReference>
<dbReference type="InterPro" id="IPR029033">
    <property type="entry name" value="His_PPase_superfam"/>
</dbReference>
<comment type="caution">
    <text evidence="1">The sequence shown here is derived from an EMBL/GenBank/DDBJ whole genome shotgun (WGS) entry which is preliminary data.</text>
</comment>
<dbReference type="Gene3D" id="3.40.50.1240">
    <property type="entry name" value="Phosphoglycerate mutase-like"/>
    <property type="match status" value="1"/>
</dbReference>
<sequence length="526" mass="55420">MGPMVTSSTRVFALVVLAGCGGPGGRTFIDPPIRGEVMVSPGQAIVTWDNSSEQKSTLVVRTPGTVEATAPENSPQVGEALGGGTVVANTEDERFLDNSLPESCGPFAWHLWARHANGTWASTALTVRSLRGAHTRAPTAEVTDLTWAIEAGKLRVQWTPPEVGTNFKGVNVYRRVGSPATRPDEGRLVYSGAASAMVENLSNLSTTETTYFSVFNCNDCGKCGTTAPSIGVAPVMDGGVTLDISNLAASVSADGASVQLTWASNAPRVKVLRKLNAEPSSMNDSAADVVFDGAGTSASEPVTRLLPHTPLNANVYTYRAWACVDALCSSSAAKTEFRLTVKQALKAGGYTLFFHHATANTCADATNLGTASNTTSPNWWKSCVNTCASATAQQLTPPASESELVNVHTFFSSNGIAVSRVLSSEFCRAMKTAEGFDLGPPVIEETQALTYFVYAEATRCQDTVSLLGAQPQPGTNIVHVGHTRYTTACVNLDGLVPGEAAIFKPQLGAPPRFVARVIANEWATLP</sequence>
<name>A0A2W5TDH6_9BACT</name>
<evidence type="ECO:0000313" key="2">
    <source>
        <dbReference type="Proteomes" id="UP000249061"/>
    </source>
</evidence>
<reference evidence="1 2" key="1">
    <citation type="submission" date="2017-08" db="EMBL/GenBank/DDBJ databases">
        <title>Infants hospitalized years apart are colonized by the same room-sourced microbial strains.</title>
        <authorList>
            <person name="Brooks B."/>
            <person name="Olm M.R."/>
            <person name="Firek B.A."/>
            <person name="Baker R."/>
            <person name="Thomas B.C."/>
            <person name="Morowitz M.J."/>
            <person name="Banfield J.F."/>
        </authorList>
    </citation>
    <scope>NUCLEOTIDE SEQUENCE [LARGE SCALE GENOMIC DNA]</scope>
    <source>
        <strain evidence="1">S2_003_000_R2_14</strain>
    </source>
</reference>
<protein>
    <submittedName>
        <fullName evidence="1">Uncharacterized protein</fullName>
    </submittedName>
</protein>
<accession>A0A2W5TDH6</accession>